<organism evidence="1 2">
    <name type="scientific">Halobacteriovorax marinus (strain ATCC BAA-682 / DSM 15412 / SJ)</name>
    <name type="common">Bacteriovorax marinus</name>
    <dbReference type="NCBI Taxonomy" id="862908"/>
    <lineage>
        <taxon>Bacteria</taxon>
        <taxon>Pseudomonadati</taxon>
        <taxon>Bdellovibrionota</taxon>
        <taxon>Bacteriovoracia</taxon>
        <taxon>Bacteriovoracales</taxon>
        <taxon>Halobacteriovoraceae</taxon>
        <taxon>Halobacteriovorax</taxon>
    </lineage>
</organism>
<evidence type="ECO:0000313" key="1">
    <source>
        <dbReference type="EMBL" id="CBW27440.1"/>
    </source>
</evidence>
<gene>
    <name evidence="1" type="ordered locus">BMS_2660</name>
</gene>
<dbReference type="AlphaFoldDB" id="E1X695"/>
<dbReference type="STRING" id="862908.BMS_2660"/>
<dbReference type="Proteomes" id="UP000008963">
    <property type="component" value="Chromosome"/>
</dbReference>
<dbReference type="KEGG" id="bmx:BMS_2660"/>
<keyword evidence="2" id="KW-1185">Reference proteome</keyword>
<accession>E1X695</accession>
<sequence>MMSEHLEQFFKIKSNELYPFAYSLLPDDLQAGQLVLDAIDLILVDRDFSSKFPEYFESEDELRRDLGVLSTTLYSHIYRLAKRRVGQLSGSFTIPRNFGPFYRTPIESRGVIFLREKLSFSWERISEITGKSRIEAIEKYHLGVNSVYEYLGKPTEVN</sequence>
<dbReference type="HOGENOM" id="CLU_1666965_0_0_7"/>
<dbReference type="EMBL" id="FQ312005">
    <property type="protein sequence ID" value="CBW27440.1"/>
    <property type="molecule type" value="Genomic_DNA"/>
</dbReference>
<reference evidence="2" key="1">
    <citation type="journal article" date="2013" name="ISME J.">
        <title>A small predatory core genome in the divergent marine Bacteriovorax marinus SJ and the terrestrial Bdellovibrio bacteriovorus.</title>
        <authorList>
            <person name="Crossman L.C."/>
            <person name="Chen H."/>
            <person name="Cerdeno-Tarraga A.M."/>
            <person name="Brooks K."/>
            <person name="Quail M.A."/>
            <person name="Pineiro S.A."/>
            <person name="Hobley L."/>
            <person name="Sockett R.E."/>
            <person name="Bentley S.D."/>
            <person name="Parkhill J."/>
            <person name="Williams H.N."/>
            <person name="Stine O.C."/>
        </authorList>
    </citation>
    <scope>NUCLEOTIDE SEQUENCE [LARGE SCALE GENOMIC DNA]</scope>
    <source>
        <strain evidence="2">ATCC BAA-682 / DSM 15412 / SJ</strain>
    </source>
</reference>
<proteinExistence type="predicted"/>
<protein>
    <submittedName>
        <fullName evidence="1">Uncharacterized protein</fullName>
    </submittedName>
</protein>
<name>E1X695_HALMS</name>
<dbReference type="PATRIC" id="fig|862908.3.peg.2539"/>
<evidence type="ECO:0000313" key="2">
    <source>
        <dbReference type="Proteomes" id="UP000008963"/>
    </source>
</evidence>